<organism evidence="1 2">
    <name type="scientific">Faecalibaculum rodentium</name>
    <dbReference type="NCBI Taxonomy" id="1702221"/>
    <lineage>
        <taxon>Bacteria</taxon>
        <taxon>Bacillati</taxon>
        <taxon>Bacillota</taxon>
        <taxon>Erysipelotrichia</taxon>
        <taxon>Erysipelotrichales</taxon>
        <taxon>Erysipelotrichaceae</taxon>
        <taxon>Faecalibaculum</taxon>
    </lineage>
</organism>
<sequence>MYGFQRVTKRQDSTESVKIQPVSQGAGFFVFGMIITDTCKVRTDFRQKALTSGKSPGSQGLSSVGIPGCGLLPFTLADNLYEP</sequence>
<name>A0A140DRA9_9FIRM</name>
<dbReference type="EMBL" id="CP011391">
    <property type="protein sequence ID" value="AMK53186.1"/>
    <property type="molecule type" value="Genomic_DNA"/>
</dbReference>
<dbReference type="KEGG" id="fro:AALO17_00520"/>
<keyword evidence="2" id="KW-1185">Reference proteome</keyword>
<dbReference type="AlphaFoldDB" id="A0A140DRA9"/>
<gene>
    <name evidence="1" type="ORF">AALO17_00520</name>
</gene>
<dbReference type="Proteomes" id="UP000069771">
    <property type="component" value="Chromosome"/>
</dbReference>
<protein>
    <submittedName>
        <fullName evidence="1">Uncharacterized protein</fullName>
    </submittedName>
</protein>
<accession>A0A140DRA9</accession>
<evidence type="ECO:0000313" key="1">
    <source>
        <dbReference type="EMBL" id="AMK53186.1"/>
    </source>
</evidence>
<evidence type="ECO:0000313" key="2">
    <source>
        <dbReference type="Proteomes" id="UP000069771"/>
    </source>
</evidence>
<proteinExistence type="predicted"/>
<reference evidence="1 2" key="1">
    <citation type="journal article" date="2016" name="Gut Pathog.">
        <title>Whole genome sequencing of "Faecalibaculum rodentium" ALO17, isolated from C57BL/6J laboratory mouse feces.</title>
        <authorList>
            <person name="Lim S."/>
            <person name="Chang D.H."/>
            <person name="Ahn S."/>
            <person name="Kim B.C."/>
        </authorList>
    </citation>
    <scope>NUCLEOTIDE SEQUENCE [LARGE SCALE GENOMIC DNA]</scope>
    <source>
        <strain evidence="1 2">Alo17</strain>
    </source>
</reference>